<evidence type="ECO:0000313" key="2">
    <source>
        <dbReference type="Proteomes" id="UP000324222"/>
    </source>
</evidence>
<gene>
    <name evidence="1" type="ORF">E2C01_077617</name>
</gene>
<accession>A0A5B7IQ64</accession>
<name>A0A5B7IQ64_PORTR</name>
<dbReference type="Proteomes" id="UP000324222">
    <property type="component" value="Unassembled WGS sequence"/>
</dbReference>
<protein>
    <submittedName>
        <fullName evidence="1">Uncharacterized protein</fullName>
    </submittedName>
</protein>
<evidence type="ECO:0000313" key="1">
    <source>
        <dbReference type="EMBL" id="MPC82928.1"/>
    </source>
</evidence>
<reference evidence="1 2" key="1">
    <citation type="submission" date="2019-05" db="EMBL/GenBank/DDBJ databases">
        <title>Another draft genome of Portunus trituberculatus and its Hox gene families provides insights of decapod evolution.</title>
        <authorList>
            <person name="Jeong J.-H."/>
            <person name="Song I."/>
            <person name="Kim S."/>
            <person name="Choi T."/>
            <person name="Kim D."/>
            <person name="Ryu S."/>
            <person name="Kim W."/>
        </authorList>
    </citation>
    <scope>NUCLEOTIDE SEQUENCE [LARGE SCALE GENOMIC DNA]</scope>
    <source>
        <tissue evidence="1">Muscle</tissue>
    </source>
</reference>
<sequence>MSQDLKEDHKNRGSAKGWLSRRLKKLQDLYEDTDTSFELLDSAVSVFDQRLVAFDSLQVEIELLLDEPDDLEADIDETDR</sequence>
<proteinExistence type="predicted"/>
<dbReference type="EMBL" id="VSRR010061095">
    <property type="protein sequence ID" value="MPC82928.1"/>
    <property type="molecule type" value="Genomic_DNA"/>
</dbReference>
<comment type="caution">
    <text evidence="1">The sequence shown here is derived from an EMBL/GenBank/DDBJ whole genome shotgun (WGS) entry which is preliminary data.</text>
</comment>
<organism evidence="1 2">
    <name type="scientific">Portunus trituberculatus</name>
    <name type="common">Swimming crab</name>
    <name type="synonym">Neptunus trituberculatus</name>
    <dbReference type="NCBI Taxonomy" id="210409"/>
    <lineage>
        <taxon>Eukaryota</taxon>
        <taxon>Metazoa</taxon>
        <taxon>Ecdysozoa</taxon>
        <taxon>Arthropoda</taxon>
        <taxon>Crustacea</taxon>
        <taxon>Multicrustacea</taxon>
        <taxon>Malacostraca</taxon>
        <taxon>Eumalacostraca</taxon>
        <taxon>Eucarida</taxon>
        <taxon>Decapoda</taxon>
        <taxon>Pleocyemata</taxon>
        <taxon>Brachyura</taxon>
        <taxon>Eubrachyura</taxon>
        <taxon>Portunoidea</taxon>
        <taxon>Portunidae</taxon>
        <taxon>Portuninae</taxon>
        <taxon>Portunus</taxon>
    </lineage>
</organism>
<keyword evidence="2" id="KW-1185">Reference proteome</keyword>
<dbReference type="AlphaFoldDB" id="A0A5B7IQ64"/>